<keyword evidence="2" id="KW-1185">Reference proteome</keyword>
<proteinExistence type="predicted"/>
<accession>A0A8T0ERZ3</accession>
<dbReference type="AlphaFoldDB" id="A0A8T0ERZ3"/>
<reference evidence="1" key="2">
    <citation type="submission" date="2020-06" db="EMBL/GenBank/DDBJ databases">
        <authorList>
            <person name="Sheffer M."/>
        </authorList>
    </citation>
    <scope>NUCLEOTIDE SEQUENCE</scope>
</reference>
<evidence type="ECO:0000313" key="2">
    <source>
        <dbReference type="Proteomes" id="UP000807504"/>
    </source>
</evidence>
<dbReference type="EMBL" id="JABXBU010002072">
    <property type="protein sequence ID" value="KAF8778712.1"/>
    <property type="molecule type" value="Genomic_DNA"/>
</dbReference>
<name>A0A8T0ERZ3_ARGBR</name>
<organism evidence="1 2">
    <name type="scientific">Argiope bruennichi</name>
    <name type="common">Wasp spider</name>
    <name type="synonym">Aranea bruennichi</name>
    <dbReference type="NCBI Taxonomy" id="94029"/>
    <lineage>
        <taxon>Eukaryota</taxon>
        <taxon>Metazoa</taxon>
        <taxon>Ecdysozoa</taxon>
        <taxon>Arthropoda</taxon>
        <taxon>Chelicerata</taxon>
        <taxon>Arachnida</taxon>
        <taxon>Araneae</taxon>
        <taxon>Araneomorphae</taxon>
        <taxon>Entelegynae</taxon>
        <taxon>Araneoidea</taxon>
        <taxon>Araneidae</taxon>
        <taxon>Argiope</taxon>
    </lineage>
</organism>
<dbReference type="Proteomes" id="UP000807504">
    <property type="component" value="Unassembled WGS sequence"/>
</dbReference>
<reference evidence="1" key="1">
    <citation type="journal article" date="2020" name="bioRxiv">
        <title>Chromosome-level reference genome of the European wasp spider Argiope bruennichi: a resource for studies on range expansion and evolutionary adaptation.</title>
        <authorList>
            <person name="Sheffer M.M."/>
            <person name="Hoppe A."/>
            <person name="Krehenwinkel H."/>
            <person name="Uhl G."/>
            <person name="Kuss A.W."/>
            <person name="Jensen L."/>
            <person name="Jensen C."/>
            <person name="Gillespie R.G."/>
            <person name="Hoff K.J."/>
            <person name="Prost S."/>
        </authorList>
    </citation>
    <scope>NUCLEOTIDE SEQUENCE</scope>
</reference>
<comment type="caution">
    <text evidence="1">The sequence shown here is derived from an EMBL/GenBank/DDBJ whole genome shotgun (WGS) entry which is preliminary data.</text>
</comment>
<gene>
    <name evidence="1" type="ORF">HNY73_015409</name>
</gene>
<sequence>MEAEFPMEIRKFAAIVVIKYSNLLTIQPDSRESLDEFTRDSSYKEIFNSIKLMLKFYKEFIDEISTDILEERGVLSSKKEYMTYLVTRCLKLSEGDPTFFEFLLVCVYIAKMTEGLFAKYKCCKILKVTADSLEAVYCRKYWVYFKENDDFLGFSRFCEDLNKSSHYVEFKNGKCMTLFKTVEPARNEKVKNFTSLNDISDDISLNFMEGKLLQDKTFSLPCPFDSFPRGRGDFLISTTLGAGEDSRDLEMEDWEIVPEKAIKTGIYCSYCRASCFQYLAYCVTEFPRCKNIPESLNNE</sequence>
<protein>
    <submittedName>
        <fullName evidence="1">Uncharacterized protein</fullName>
    </submittedName>
</protein>
<evidence type="ECO:0000313" key="1">
    <source>
        <dbReference type="EMBL" id="KAF8778712.1"/>
    </source>
</evidence>